<dbReference type="RefSeq" id="WP_040038950.1">
    <property type="nucleotide sequence ID" value="NZ_JWJG01000028.1"/>
</dbReference>
<dbReference type="Gene3D" id="2.60.40.1890">
    <property type="entry name" value="PCu(A)C copper chaperone"/>
    <property type="match status" value="1"/>
</dbReference>
<dbReference type="EMBL" id="JWJG01000028">
    <property type="protein sequence ID" value="KIF80038.1"/>
    <property type="molecule type" value="Genomic_DNA"/>
</dbReference>
<dbReference type="Proteomes" id="UP000031572">
    <property type="component" value="Unassembled WGS sequence"/>
</dbReference>
<dbReference type="InterPro" id="IPR007410">
    <property type="entry name" value="LpqE-like"/>
</dbReference>
<organism evidence="2 3">
    <name type="scientific">Noviherbaspirillum autotrophicum</name>
    <dbReference type="NCBI Taxonomy" id="709839"/>
    <lineage>
        <taxon>Bacteria</taxon>
        <taxon>Pseudomonadati</taxon>
        <taxon>Pseudomonadota</taxon>
        <taxon>Betaproteobacteria</taxon>
        <taxon>Burkholderiales</taxon>
        <taxon>Oxalobacteraceae</taxon>
        <taxon>Noviherbaspirillum</taxon>
    </lineage>
</organism>
<dbReference type="AlphaFoldDB" id="A0A0C1XZ39"/>
<proteinExistence type="predicted"/>
<sequence length="158" mass="16837">MHLRSAFALVLALTACSALAADYHVEDLHIASPYARPTVANQPTSAAYLTIENRGAGADKLIAASSPVAKSVEIHTMSMEGNVMKMREVPNIALPPAAKITMQPGNGYHLMLFGLRQPLKAGETFPMTLTFEKAGKTDVTVTVGNMGMAKEGGMPHMR</sequence>
<dbReference type="PANTHER" id="PTHR36302:SF1">
    <property type="entry name" value="COPPER CHAPERONE PCU(A)C"/>
    <property type="match status" value="1"/>
</dbReference>
<evidence type="ECO:0000313" key="3">
    <source>
        <dbReference type="Proteomes" id="UP000031572"/>
    </source>
</evidence>
<gene>
    <name evidence="2" type="ORF">TSA66_03160</name>
</gene>
<dbReference type="InterPro" id="IPR036182">
    <property type="entry name" value="PCuAC_sf"/>
</dbReference>
<dbReference type="PANTHER" id="PTHR36302">
    <property type="entry name" value="BLR7088 PROTEIN"/>
    <property type="match status" value="1"/>
</dbReference>
<evidence type="ECO:0000313" key="2">
    <source>
        <dbReference type="EMBL" id="KIF80038.1"/>
    </source>
</evidence>
<dbReference type="Pfam" id="PF04314">
    <property type="entry name" value="PCuAC"/>
    <property type="match status" value="1"/>
</dbReference>
<comment type="caution">
    <text evidence="2">The sequence shown here is derived from an EMBL/GenBank/DDBJ whole genome shotgun (WGS) entry which is preliminary data.</text>
</comment>
<dbReference type="PROSITE" id="PS51257">
    <property type="entry name" value="PROKAR_LIPOPROTEIN"/>
    <property type="match status" value="1"/>
</dbReference>
<feature type="chain" id="PRO_5002142635" evidence="1">
    <location>
        <begin position="21"/>
        <end position="158"/>
    </location>
</feature>
<dbReference type="OrthoDB" id="9796962at2"/>
<accession>A0A0C1XZ39</accession>
<dbReference type="STRING" id="709839.TSA66_03160"/>
<evidence type="ECO:0000256" key="1">
    <source>
        <dbReference type="SAM" id="SignalP"/>
    </source>
</evidence>
<dbReference type="InterPro" id="IPR058248">
    <property type="entry name" value="Lxx211020-like"/>
</dbReference>
<keyword evidence="3" id="KW-1185">Reference proteome</keyword>
<keyword evidence="1" id="KW-0732">Signal</keyword>
<protein>
    <submittedName>
        <fullName evidence="2">Membrane protein</fullName>
    </submittedName>
</protein>
<dbReference type="SUPFAM" id="SSF110087">
    <property type="entry name" value="DR1885-like metal-binding protein"/>
    <property type="match status" value="1"/>
</dbReference>
<feature type="signal peptide" evidence="1">
    <location>
        <begin position="1"/>
        <end position="20"/>
    </location>
</feature>
<reference evidence="2 3" key="1">
    <citation type="submission" date="2014-12" db="EMBL/GenBank/DDBJ databases">
        <title>Denitrispirillum autotrophicum gen. nov., sp. nov., Denitrifying, Facultatively Autotrophic Bacteria Isolated from Rice Paddy Soil.</title>
        <authorList>
            <person name="Ishii S."/>
            <person name="Ashida N."/>
            <person name="Ohno H."/>
            <person name="Otsuka S."/>
            <person name="Yokota A."/>
            <person name="Senoo K."/>
        </authorList>
    </citation>
    <scope>NUCLEOTIDE SEQUENCE [LARGE SCALE GENOMIC DNA]</scope>
    <source>
        <strain evidence="2 3">TSA66</strain>
    </source>
</reference>
<name>A0A0C1XZ39_9BURK</name>